<feature type="region of interest" description="Disordered" evidence="1">
    <location>
        <begin position="29"/>
        <end position="52"/>
    </location>
</feature>
<dbReference type="EMBL" id="MKGL01001016">
    <property type="protein sequence ID" value="RNE94911.1"/>
    <property type="molecule type" value="Genomic_DNA"/>
</dbReference>
<evidence type="ECO:0000313" key="3">
    <source>
        <dbReference type="Proteomes" id="UP000283634"/>
    </source>
</evidence>
<dbReference type="AlphaFoldDB" id="A0A422MNX8"/>
<sequence length="112" mass="11603">MDSGARLLDIGGVRGMLPDTNVLMAPSGIPGDGANVTGRQATERGSKQQGAFSGSVEEVLLEGIVGSQKKIQPNDFIRTDFGPTSVVDEDTKCADGGVCAGKCGMRYRPEAS</sequence>
<evidence type="ECO:0000313" key="2">
    <source>
        <dbReference type="EMBL" id="RNE94911.1"/>
    </source>
</evidence>
<name>A0A422MNX8_TRYRA</name>
<dbReference type="Proteomes" id="UP000283634">
    <property type="component" value="Unassembled WGS sequence"/>
</dbReference>
<gene>
    <name evidence="2" type="ORF">TraAM80_10505</name>
</gene>
<comment type="caution">
    <text evidence="2">The sequence shown here is derived from an EMBL/GenBank/DDBJ whole genome shotgun (WGS) entry which is preliminary data.</text>
</comment>
<protein>
    <submittedName>
        <fullName evidence="2">Retrotransposon hot spot (RHS) protein</fullName>
    </submittedName>
</protein>
<evidence type="ECO:0000256" key="1">
    <source>
        <dbReference type="SAM" id="MobiDB-lite"/>
    </source>
</evidence>
<dbReference type="RefSeq" id="XP_029233040.1">
    <property type="nucleotide sequence ID" value="XM_029387120.1"/>
</dbReference>
<keyword evidence="3" id="KW-1185">Reference proteome</keyword>
<proteinExistence type="predicted"/>
<reference evidence="2 3" key="1">
    <citation type="journal article" date="2018" name="BMC Genomics">
        <title>Genomic comparison of Trypanosoma conorhini and Trypanosoma rangeli to Trypanosoma cruzi strains of high and low virulence.</title>
        <authorList>
            <person name="Bradwell K.R."/>
            <person name="Koparde V.N."/>
            <person name="Matveyev A.V."/>
            <person name="Serrano M.G."/>
            <person name="Alves J.M."/>
            <person name="Parikh H."/>
            <person name="Huang B."/>
            <person name="Lee V."/>
            <person name="Espinosa-Alvarez O."/>
            <person name="Ortiz P.A."/>
            <person name="Costa-Martins A.G."/>
            <person name="Teixeira M.M."/>
            <person name="Buck G.A."/>
        </authorList>
    </citation>
    <scope>NUCLEOTIDE SEQUENCE [LARGE SCALE GENOMIC DNA]</scope>
    <source>
        <strain evidence="2 3">AM80</strain>
    </source>
</reference>
<dbReference type="GeneID" id="40334438"/>
<organism evidence="2 3">
    <name type="scientific">Trypanosoma rangeli</name>
    <dbReference type="NCBI Taxonomy" id="5698"/>
    <lineage>
        <taxon>Eukaryota</taxon>
        <taxon>Discoba</taxon>
        <taxon>Euglenozoa</taxon>
        <taxon>Kinetoplastea</taxon>
        <taxon>Metakinetoplastina</taxon>
        <taxon>Trypanosomatida</taxon>
        <taxon>Trypanosomatidae</taxon>
        <taxon>Trypanosoma</taxon>
        <taxon>Herpetosoma</taxon>
    </lineage>
</organism>
<accession>A0A422MNX8</accession>